<dbReference type="OrthoDB" id="10468975at2759"/>
<dbReference type="AlphaFoldDB" id="A0A8J5X0F7"/>
<evidence type="ECO:0000313" key="2">
    <source>
        <dbReference type="EMBL" id="KAG8457616.1"/>
    </source>
</evidence>
<feature type="compositionally biased region" description="Basic and acidic residues" evidence="1">
    <location>
        <begin position="99"/>
        <end position="110"/>
    </location>
</feature>
<feature type="compositionally biased region" description="Low complexity" evidence="1">
    <location>
        <begin position="267"/>
        <end position="278"/>
    </location>
</feature>
<dbReference type="GO" id="GO:0006511">
    <property type="term" value="P:ubiquitin-dependent protein catabolic process"/>
    <property type="evidence" value="ECO:0007669"/>
    <property type="project" value="InterPro"/>
</dbReference>
<gene>
    <name evidence="2" type="ORF">KFE25_002280</name>
</gene>
<feature type="compositionally biased region" description="Gly residues" evidence="1">
    <location>
        <begin position="249"/>
        <end position="259"/>
    </location>
</feature>
<reference evidence="2" key="1">
    <citation type="submission" date="2021-05" db="EMBL/GenBank/DDBJ databases">
        <title>The genome of the haptophyte Pavlova lutheri (Diacronema luteri, Pavlovales) - a model for lipid biosynthesis in eukaryotic algae.</title>
        <authorList>
            <person name="Hulatt C.J."/>
            <person name="Posewitz M.C."/>
        </authorList>
    </citation>
    <scope>NUCLEOTIDE SEQUENCE</scope>
    <source>
        <strain evidence="2">NIVA-4/92</strain>
    </source>
</reference>
<evidence type="ECO:0000313" key="3">
    <source>
        <dbReference type="Proteomes" id="UP000751190"/>
    </source>
</evidence>
<dbReference type="GO" id="GO:0031593">
    <property type="term" value="F:polyubiquitin modification-dependent protein binding"/>
    <property type="evidence" value="ECO:0007669"/>
    <property type="project" value="TreeGrafter"/>
</dbReference>
<evidence type="ECO:0000256" key="1">
    <source>
        <dbReference type="SAM" id="MobiDB-lite"/>
    </source>
</evidence>
<dbReference type="GO" id="GO:0036503">
    <property type="term" value="P:ERAD pathway"/>
    <property type="evidence" value="ECO:0007669"/>
    <property type="project" value="TreeGrafter"/>
</dbReference>
<dbReference type="Proteomes" id="UP000751190">
    <property type="component" value="Unassembled WGS sequence"/>
</dbReference>
<feature type="region of interest" description="Disordered" evidence="1">
    <location>
        <begin position="70"/>
        <end position="113"/>
    </location>
</feature>
<protein>
    <submittedName>
        <fullName evidence="2">Uncharacterized protein</fullName>
    </submittedName>
</protein>
<name>A0A8J5X0F7_DIALT</name>
<dbReference type="InterPro" id="IPR004854">
    <property type="entry name" value="Ufd1-like"/>
</dbReference>
<dbReference type="GO" id="GO:0034098">
    <property type="term" value="C:VCP-NPL4-UFD1 AAA ATPase complex"/>
    <property type="evidence" value="ECO:0007669"/>
    <property type="project" value="TreeGrafter"/>
</dbReference>
<dbReference type="PANTHER" id="PTHR12555">
    <property type="entry name" value="UBIQUITIN FUSION DEGRADATON PROTEIN 1"/>
    <property type="match status" value="1"/>
</dbReference>
<dbReference type="Gene3D" id="3.10.330.10">
    <property type="match status" value="1"/>
</dbReference>
<comment type="caution">
    <text evidence="2">The sequence shown here is derived from an EMBL/GenBank/DDBJ whole genome shotgun (WGS) entry which is preliminary data.</text>
</comment>
<dbReference type="EMBL" id="JAGTXO010000066">
    <property type="protein sequence ID" value="KAG8457616.1"/>
    <property type="molecule type" value="Genomic_DNA"/>
</dbReference>
<proteinExistence type="predicted"/>
<dbReference type="PANTHER" id="PTHR12555:SF13">
    <property type="entry name" value="UBIQUITIN RECOGNITION FACTOR IN ER-ASSOCIATED DEGRADATION PROTEIN 1"/>
    <property type="match status" value="1"/>
</dbReference>
<sequence>MLGAALVLALAAMEPREAGRPALSTRLRAHVLDPATLRELGMPATFAAGDRILVPRSAFETLRRRGVPPRGFRLASRRAPEPAAEAGAADNADADADAEDGKQQRAERAPKRAARQFFTEAAPTHCQEGVVCAPRFVLDALGVVEGEEVLLEDAHLPKAAYVQFQAHSSKLAEHPEMAAMLTSTLEGFAALTKGTTIELRDGPNVYKVDVIAVRARPDRRADGSRGCAAWIDNIDLVTDWAAPKDAKRGGGGGGGGGQGRARDEPAGVRAADGADARVQSADATPGRAVGASTPAAPPLAAETFEAQGMSALEALADMVMEEVRCDPVVQLLVVDRRVVAYVCARGARLCVNALRWATGAPLLPPVGVAPKDTALFATADPEPTELLALRLAWLAHALKAVALFALGMPPAAPFAWPDAVRERTYGGRYGFLGGWSAPWLDGWPWKGVFPAPWTGEAGVRRWRHFRPSAGAPALNVAESGG</sequence>
<accession>A0A8J5X0F7</accession>
<keyword evidence="3" id="KW-1185">Reference proteome</keyword>
<feature type="compositionally biased region" description="Low complexity" evidence="1">
    <location>
        <begin position="81"/>
        <end position="91"/>
    </location>
</feature>
<feature type="region of interest" description="Disordered" evidence="1">
    <location>
        <begin position="243"/>
        <end position="295"/>
    </location>
</feature>
<organism evidence="2 3">
    <name type="scientific">Diacronema lutheri</name>
    <name type="common">Unicellular marine alga</name>
    <name type="synonym">Monochrysis lutheri</name>
    <dbReference type="NCBI Taxonomy" id="2081491"/>
    <lineage>
        <taxon>Eukaryota</taxon>
        <taxon>Haptista</taxon>
        <taxon>Haptophyta</taxon>
        <taxon>Pavlovophyceae</taxon>
        <taxon>Pavlovales</taxon>
        <taxon>Pavlovaceae</taxon>
        <taxon>Diacronema</taxon>
    </lineage>
</organism>